<proteinExistence type="predicted"/>
<sequence length="631" mass="71413">MRSDAVVTTANAGWMPAFPVADPGNIHTRRDGRWGPQEFTLWPQLYDPRVIHHACIPTGGGRLAREYNVPVSLYDPVDESKWSLVDDCGVPDLGCLEPDYLDTLRGAILAVVHQFADHSKSGSEKMAWGRHLSLTIRQGLDRLAILPSWRSHTIALAAHLQRLALELYGMIILVDVVQARIEDPAFRAASMLSVRGVFTSKAAEAQNFFRIGLPYWFIQPLTTTVRVRNLTIPVPVSSKLEEAKMRPALFSGPGDMAGVVQNPGLWPFKMQEVAENTLLPRTVPTTSDRGQSSKKGSTSRRKARNRRALRPDDPPPTSVSSSSNVPSPLPHASIRFQLPKLCEVPEAWADALARVGTLPTPRVASVYYWPPPFWFEIGGEKVKRFSHNYVRIRAFCRQRLLDSTLGAQPLRIAEWRDALWGDYAVAPEDGERIAPATHRRDQQQRVRALFANTAGLRTYEELQKVRWGDRVLDLDSVNTPEVRAQILWEVHEVNWRCEFRELDAVMTGSRMWNQDLRWEREAHVCRVWSTTASGLRVVPDWEHGRIAAGEWHSPPHPQWINAALLLEHFVDVMRRWPGLPEQLKTMPASVIGDEDVFMGCQKLAVRFYVRCFVDTFHRLPIPPAVLPPNFP</sequence>
<dbReference type="AlphaFoldDB" id="S8FEJ0"/>
<dbReference type="eggNOG" id="ENOG502T2QY">
    <property type="taxonomic scope" value="Eukaryota"/>
</dbReference>
<evidence type="ECO:0000256" key="1">
    <source>
        <dbReference type="SAM" id="MobiDB-lite"/>
    </source>
</evidence>
<organism evidence="2 3">
    <name type="scientific">Fomitopsis schrenkii</name>
    <name type="common">Brown rot fungus</name>
    <dbReference type="NCBI Taxonomy" id="2126942"/>
    <lineage>
        <taxon>Eukaryota</taxon>
        <taxon>Fungi</taxon>
        <taxon>Dikarya</taxon>
        <taxon>Basidiomycota</taxon>
        <taxon>Agaricomycotina</taxon>
        <taxon>Agaricomycetes</taxon>
        <taxon>Polyporales</taxon>
        <taxon>Fomitopsis</taxon>
    </lineage>
</organism>
<dbReference type="HOGENOM" id="CLU_016057_2_1_1"/>
<evidence type="ECO:0000313" key="2">
    <source>
        <dbReference type="EMBL" id="EPS99920.1"/>
    </source>
</evidence>
<feature type="region of interest" description="Disordered" evidence="1">
    <location>
        <begin position="278"/>
        <end position="327"/>
    </location>
</feature>
<accession>S8FEJ0</accession>
<feature type="compositionally biased region" description="Basic residues" evidence="1">
    <location>
        <begin position="297"/>
        <end position="308"/>
    </location>
</feature>
<evidence type="ECO:0000313" key="3">
    <source>
        <dbReference type="Proteomes" id="UP000015241"/>
    </source>
</evidence>
<feature type="compositionally biased region" description="Polar residues" evidence="1">
    <location>
        <begin position="283"/>
        <end position="296"/>
    </location>
</feature>
<dbReference type="EMBL" id="KE504153">
    <property type="protein sequence ID" value="EPS99920.1"/>
    <property type="molecule type" value="Genomic_DNA"/>
</dbReference>
<keyword evidence="3" id="KW-1185">Reference proteome</keyword>
<reference evidence="2 3" key="1">
    <citation type="journal article" date="2012" name="Science">
        <title>The Paleozoic origin of enzymatic lignin decomposition reconstructed from 31 fungal genomes.</title>
        <authorList>
            <person name="Floudas D."/>
            <person name="Binder M."/>
            <person name="Riley R."/>
            <person name="Barry K."/>
            <person name="Blanchette R.A."/>
            <person name="Henrissat B."/>
            <person name="Martinez A.T."/>
            <person name="Otillar R."/>
            <person name="Spatafora J.W."/>
            <person name="Yadav J.S."/>
            <person name="Aerts A."/>
            <person name="Benoit I."/>
            <person name="Boyd A."/>
            <person name="Carlson A."/>
            <person name="Copeland A."/>
            <person name="Coutinho P.M."/>
            <person name="de Vries R.P."/>
            <person name="Ferreira P."/>
            <person name="Findley K."/>
            <person name="Foster B."/>
            <person name="Gaskell J."/>
            <person name="Glotzer D."/>
            <person name="Gorecki P."/>
            <person name="Heitman J."/>
            <person name="Hesse C."/>
            <person name="Hori C."/>
            <person name="Igarashi K."/>
            <person name="Jurgens J.A."/>
            <person name="Kallen N."/>
            <person name="Kersten P."/>
            <person name="Kohler A."/>
            <person name="Kuees U."/>
            <person name="Kumar T.K.A."/>
            <person name="Kuo A."/>
            <person name="LaButti K."/>
            <person name="Larrondo L.F."/>
            <person name="Lindquist E."/>
            <person name="Ling A."/>
            <person name="Lombard V."/>
            <person name="Lucas S."/>
            <person name="Lundell T."/>
            <person name="Martin R."/>
            <person name="McLaughlin D.J."/>
            <person name="Morgenstern I."/>
            <person name="Morin E."/>
            <person name="Murat C."/>
            <person name="Nagy L.G."/>
            <person name="Nolan M."/>
            <person name="Ohm R.A."/>
            <person name="Patyshakuliyeva A."/>
            <person name="Rokas A."/>
            <person name="Ruiz-Duenas F.J."/>
            <person name="Sabat G."/>
            <person name="Salamov A."/>
            <person name="Samejima M."/>
            <person name="Schmutz J."/>
            <person name="Slot J.C."/>
            <person name="St John F."/>
            <person name="Stenlid J."/>
            <person name="Sun H."/>
            <person name="Sun S."/>
            <person name="Syed K."/>
            <person name="Tsang A."/>
            <person name="Wiebenga A."/>
            <person name="Young D."/>
            <person name="Pisabarro A."/>
            <person name="Eastwood D.C."/>
            <person name="Martin F."/>
            <person name="Cullen D."/>
            <person name="Grigoriev I.V."/>
            <person name="Hibbett D.S."/>
        </authorList>
    </citation>
    <scope>NUCLEOTIDE SEQUENCE</scope>
    <source>
        <strain evidence="3">FP-58527</strain>
    </source>
</reference>
<dbReference type="InParanoid" id="S8FEJ0"/>
<gene>
    <name evidence="2" type="ORF">FOMPIDRAFT_1123547</name>
</gene>
<name>S8FEJ0_FOMSC</name>
<dbReference type="Proteomes" id="UP000015241">
    <property type="component" value="Unassembled WGS sequence"/>
</dbReference>
<protein>
    <submittedName>
        <fullName evidence="2">Uncharacterized protein</fullName>
    </submittedName>
</protein>
<dbReference type="OrthoDB" id="2750966at2759"/>